<evidence type="ECO:0000256" key="2">
    <source>
        <dbReference type="ARBA" id="ARBA00022525"/>
    </source>
</evidence>
<dbReference type="Proteomes" id="UP000821866">
    <property type="component" value="Chromosome 1"/>
</dbReference>
<evidence type="ECO:0000256" key="3">
    <source>
        <dbReference type="ARBA" id="ARBA00022729"/>
    </source>
</evidence>
<feature type="compositionally biased region" description="Low complexity" evidence="4">
    <location>
        <begin position="276"/>
        <end position="330"/>
    </location>
</feature>
<feature type="compositionally biased region" description="Low complexity" evidence="4">
    <location>
        <begin position="11"/>
        <end position="22"/>
    </location>
</feature>
<dbReference type="OMA" id="ANATCHF"/>
<dbReference type="PROSITE" id="PS01208">
    <property type="entry name" value="VWFC_1"/>
    <property type="match status" value="1"/>
</dbReference>
<proteinExistence type="predicted"/>
<reference evidence="6" key="2">
    <citation type="submission" date="2021-09" db="EMBL/GenBank/DDBJ databases">
        <authorList>
            <person name="Jia N."/>
            <person name="Wang J."/>
            <person name="Shi W."/>
            <person name="Du L."/>
            <person name="Sun Y."/>
            <person name="Zhan W."/>
            <person name="Jiang J."/>
            <person name="Wang Q."/>
            <person name="Zhang B."/>
            <person name="Ji P."/>
            <person name="Sakyi L.B."/>
            <person name="Cui X."/>
            <person name="Yuan T."/>
            <person name="Jiang B."/>
            <person name="Yang W."/>
            <person name="Lam T.T.-Y."/>
            <person name="Chang Q."/>
            <person name="Ding S."/>
            <person name="Wang X."/>
            <person name="Zhu J."/>
            <person name="Ruan X."/>
            <person name="Zhao L."/>
            <person name="Wei J."/>
            <person name="Que T."/>
            <person name="Du C."/>
            <person name="Cheng J."/>
            <person name="Dai P."/>
            <person name="Han X."/>
            <person name="Huang E."/>
            <person name="Gao Y."/>
            <person name="Liu J."/>
            <person name="Shao H."/>
            <person name="Ye R."/>
            <person name="Li L."/>
            <person name="Wei W."/>
            <person name="Wang X."/>
            <person name="Wang C."/>
            <person name="Huo Q."/>
            <person name="Li W."/>
            <person name="Guo W."/>
            <person name="Chen H."/>
            <person name="Chen S."/>
            <person name="Zhou L."/>
            <person name="Zhou L."/>
            <person name="Ni X."/>
            <person name="Tian J."/>
            <person name="Zhou Y."/>
            <person name="Sheng Y."/>
            <person name="Liu T."/>
            <person name="Pan Y."/>
            <person name="Xia L."/>
            <person name="Li J."/>
            <person name="Zhao F."/>
            <person name="Cao W."/>
        </authorList>
    </citation>
    <scope>NUCLEOTIDE SEQUENCE</scope>
    <source>
        <strain evidence="6">Rmic-2018</strain>
        <tissue evidence="6">Larvae</tissue>
    </source>
</reference>
<accession>A0A9J6F7U2</accession>
<dbReference type="SUPFAM" id="SSF57603">
    <property type="entry name" value="FnI-like domain"/>
    <property type="match status" value="2"/>
</dbReference>
<dbReference type="InterPro" id="IPR052424">
    <property type="entry name" value="Kielin_Chordin-BMP_Reg"/>
</dbReference>
<keyword evidence="7" id="KW-1185">Reference proteome</keyword>
<keyword evidence="3" id="KW-0732">Signal</keyword>
<feature type="region of interest" description="Disordered" evidence="4">
    <location>
        <begin position="263"/>
        <end position="350"/>
    </location>
</feature>
<feature type="region of interest" description="Disordered" evidence="4">
    <location>
        <begin position="1"/>
        <end position="31"/>
    </location>
</feature>
<dbReference type="EMBL" id="JABSTU010000001">
    <property type="protein sequence ID" value="KAH8042251.1"/>
    <property type="molecule type" value="Genomic_DNA"/>
</dbReference>
<dbReference type="GO" id="GO:0005576">
    <property type="term" value="C:extracellular region"/>
    <property type="evidence" value="ECO:0007669"/>
    <property type="project" value="UniProtKB-SubCell"/>
</dbReference>
<dbReference type="OrthoDB" id="10072086at2759"/>
<dbReference type="PROSITE" id="PS50184">
    <property type="entry name" value="VWFC_2"/>
    <property type="match status" value="2"/>
</dbReference>
<comment type="subcellular location">
    <subcellularLocation>
        <location evidence="1">Secreted</location>
    </subcellularLocation>
</comment>
<dbReference type="SMART" id="SM00214">
    <property type="entry name" value="VWC"/>
    <property type="match status" value="2"/>
</dbReference>
<dbReference type="InterPro" id="IPR001007">
    <property type="entry name" value="VWF_dom"/>
</dbReference>
<sequence>MSPGMYTTPKPSEASTPSVATTEESEEEFPTECDVNGVIYKEGDQVPDGNPCHFCNCLEGEVICAERICRPPGPECKPLPKSPDQCCPDYDCEGVTTPAAVSTVEGRKKPPEVTPAMAETTPAVTAPSTPQPGEYGDDVAKPCNVQGTTVEHGQVIQTANPCTFCKCTFGEMVCAERICEEPPRPGCKPTGVKPEQCCAEAFICPSEEEEGREEMVTHRPSVFKFTTISPTIADFTKIFGPNVTTTPVPSTTVTPFVIEVMTEPPASQPPVHDLSTGEPEATTTAKTETGVTEATVTTSEEKTTSATTAVPESTSQPSEATSPTTETPPEGANATCHFPYKAARPLHDDH</sequence>
<protein>
    <recommendedName>
        <fullName evidence="5">VWFC domain-containing protein</fullName>
    </recommendedName>
</protein>
<evidence type="ECO:0000256" key="1">
    <source>
        <dbReference type="ARBA" id="ARBA00004613"/>
    </source>
</evidence>
<organism evidence="6 7">
    <name type="scientific">Rhipicephalus microplus</name>
    <name type="common">Cattle tick</name>
    <name type="synonym">Boophilus microplus</name>
    <dbReference type="NCBI Taxonomy" id="6941"/>
    <lineage>
        <taxon>Eukaryota</taxon>
        <taxon>Metazoa</taxon>
        <taxon>Ecdysozoa</taxon>
        <taxon>Arthropoda</taxon>
        <taxon>Chelicerata</taxon>
        <taxon>Arachnida</taxon>
        <taxon>Acari</taxon>
        <taxon>Parasitiformes</taxon>
        <taxon>Ixodida</taxon>
        <taxon>Ixodoidea</taxon>
        <taxon>Ixodidae</taxon>
        <taxon>Rhipicephalinae</taxon>
        <taxon>Rhipicephalus</taxon>
        <taxon>Boophilus</taxon>
    </lineage>
</organism>
<comment type="caution">
    <text evidence="6">The sequence shown here is derived from an EMBL/GenBank/DDBJ whole genome shotgun (WGS) entry which is preliminary data.</text>
</comment>
<evidence type="ECO:0000313" key="6">
    <source>
        <dbReference type="EMBL" id="KAH8042251.1"/>
    </source>
</evidence>
<evidence type="ECO:0000313" key="7">
    <source>
        <dbReference type="Proteomes" id="UP000821866"/>
    </source>
</evidence>
<reference evidence="6" key="1">
    <citation type="journal article" date="2020" name="Cell">
        <title>Large-Scale Comparative Analyses of Tick Genomes Elucidate Their Genetic Diversity and Vector Capacities.</title>
        <authorList>
            <consortium name="Tick Genome and Microbiome Consortium (TIGMIC)"/>
            <person name="Jia N."/>
            <person name="Wang J."/>
            <person name="Shi W."/>
            <person name="Du L."/>
            <person name="Sun Y."/>
            <person name="Zhan W."/>
            <person name="Jiang J.F."/>
            <person name="Wang Q."/>
            <person name="Zhang B."/>
            <person name="Ji P."/>
            <person name="Bell-Sakyi L."/>
            <person name="Cui X.M."/>
            <person name="Yuan T.T."/>
            <person name="Jiang B.G."/>
            <person name="Yang W.F."/>
            <person name="Lam T.T."/>
            <person name="Chang Q.C."/>
            <person name="Ding S.J."/>
            <person name="Wang X.J."/>
            <person name="Zhu J.G."/>
            <person name="Ruan X.D."/>
            <person name="Zhao L."/>
            <person name="Wei J.T."/>
            <person name="Ye R.Z."/>
            <person name="Que T.C."/>
            <person name="Du C.H."/>
            <person name="Zhou Y.H."/>
            <person name="Cheng J.X."/>
            <person name="Dai P.F."/>
            <person name="Guo W.B."/>
            <person name="Han X.H."/>
            <person name="Huang E.J."/>
            <person name="Li L.F."/>
            <person name="Wei W."/>
            <person name="Gao Y.C."/>
            <person name="Liu J.Z."/>
            <person name="Shao H.Z."/>
            <person name="Wang X."/>
            <person name="Wang C.C."/>
            <person name="Yang T.C."/>
            <person name="Huo Q.B."/>
            <person name="Li W."/>
            <person name="Chen H.Y."/>
            <person name="Chen S.E."/>
            <person name="Zhou L.G."/>
            <person name="Ni X.B."/>
            <person name="Tian J.H."/>
            <person name="Sheng Y."/>
            <person name="Liu T."/>
            <person name="Pan Y.S."/>
            <person name="Xia L.Y."/>
            <person name="Li J."/>
            <person name="Zhao F."/>
            <person name="Cao W.C."/>
        </authorList>
    </citation>
    <scope>NUCLEOTIDE SEQUENCE</scope>
    <source>
        <strain evidence="6">Rmic-2018</strain>
    </source>
</reference>
<gene>
    <name evidence="6" type="ORF">HPB51_021335</name>
</gene>
<keyword evidence="2" id="KW-0964">Secreted</keyword>
<dbReference type="Pfam" id="PF23334">
    <property type="entry name" value="VWC2L_2nd"/>
    <property type="match status" value="1"/>
</dbReference>
<feature type="domain" description="VWFC" evidence="5">
    <location>
        <begin position="141"/>
        <end position="205"/>
    </location>
</feature>
<dbReference type="VEuPathDB" id="VectorBase:LOC119174505"/>
<dbReference type="AlphaFoldDB" id="A0A9J6F7U2"/>
<evidence type="ECO:0000256" key="4">
    <source>
        <dbReference type="SAM" id="MobiDB-lite"/>
    </source>
</evidence>
<dbReference type="PANTHER" id="PTHR46698:SF3">
    <property type="entry name" value="TENECTIN ISOFORM 1-RELATED"/>
    <property type="match status" value="1"/>
</dbReference>
<feature type="domain" description="VWFC" evidence="5">
    <location>
        <begin position="31"/>
        <end position="93"/>
    </location>
</feature>
<dbReference type="PANTHER" id="PTHR46698">
    <property type="entry name" value="CROSSVEINLESS 2"/>
    <property type="match status" value="1"/>
</dbReference>
<feature type="region of interest" description="Disordered" evidence="4">
    <location>
        <begin position="105"/>
        <end position="133"/>
    </location>
</feature>
<name>A0A9J6F7U2_RHIMP</name>
<evidence type="ECO:0000259" key="5">
    <source>
        <dbReference type="PROSITE" id="PS50184"/>
    </source>
</evidence>
<dbReference type="Gene3D" id="6.20.200.20">
    <property type="match status" value="2"/>
</dbReference>